<feature type="region of interest" description="Disordered" evidence="1">
    <location>
        <begin position="76"/>
        <end position="169"/>
    </location>
</feature>
<gene>
    <name evidence="2" type="ORF">DAT39_016710</name>
</gene>
<protein>
    <submittedName>
        <fullName evidence="2">Coiled-coil domain-containing protein</fullName>
    </submittedName>
</protein>
<dbReference type="EMBL" id="QNUK01000424">
    <property type="protein sequence ID" value="KAF5893589.1"/>
    <property type="molecule type" value="Genomic_DNA"/>
</dbReference>
<sequence length="169" mass="19487">IPFRLWRKLLTSMTTNSVSLPRLWCCAFERSRARMCKTEQQLARIGHNPPGTNYVTTPITVPAEFLLEMRLRTRKTSTVLRQPVSREQEEEEEEMRAKSKNTRQDLSLHQSTQDMPQKSRVEKIEKGLFVVQSPQNQQKIPSRTKSSEKVLSPLRDHPQTSAAAKANET</sequence>
<feature type="non-terminal residue" evidence="2">
    <location>
        <position position="169"/>
    </location>
</feature>
<evidence type="ECO:0000256" key="1">
    <source>
        <dbReference type="SAM" id="MobiDB-lite"/>
    </source>
</evidence>
<dbReference type="Proteomes" id="UP000727407">
    <property type="component" value="Unassembled WGS sequence"/>
</dbReference>
<feature type="compositionally biased region" description="Basic and acidic residues" evidence="1">
    <location>
        <begin position="117"/>
        <end position="126"/>
    </location>
</feature>
<evidence type="ECO:0000313" key="3">
    <source>
        <dbReference type="Proteomes" id="UP000727407"/>
    </source>
</evidence>
<feature type="compositionally biased region" description="Polar residues" evidence="1">
    <location>
        <begin position="104"/>
        <end position="116"/>
    </location>
</feature>
<dbReference type="AlphaFoldDB" id="A0A8J4U9P8"/>
<feature type="compositionally biased region" description="Polar residues" evidence="1">
    <location>
        <begin position="132"/>
        <end position="144"/>
    </location>
</feature>
<feature type="non-terminal residue" evidence="2">
    <location>
        <position position="1"/>
    </location>
</feature>
<name>A0A8J4U9P8_CLAMG</name>
<reference evidence="2" key="1">
    <citation type="submission" date="2020-07" db="EMBL/GenBank/DDBJ databases">
        <title>Clarias magur genome sequencing, assembly and annotation.</title>
        <authorList>
            <person name="Kushwaha B."/>
            <person name="Kumar R."/>
            <person name="Das P."/>
            <person name="Joshi C.G."/>
            <person name="Kumar D."/>
            <person name="Nagpure N.S."/>
            <person name="Pandey M."/>
            <person name="Agarwal S."/>
            <person name="Srivastava S."/>
            <person name="Singh M."/>
            <person name="Sahoo L."/>
            <person name="Jayasankar P."/>
            <person name="Meher P.K."/>
            <person name="Koringa P.G."/>
            <person name="Iquebal M.A."/>
            <person name="Das S.P."/>
            <person name="Bit A."/>
            <person name="Patnaik S."/>
            <person name="Patel N."/>
            <person name="Shah T.M."/>
            <person name="Hinsu A."/>
            <person name="Jena J.K."/>
        </authorList>
    </citation>
    <scope>NUCLEOTIDE SEQUENCE</scope>
    <source>
        <strain evidence="2">CIFAMagur01</strain>
        <tissue evidence="2">Testis</tissue>
    </source>
</reference>
<comment type="caution">
    <text evidence="2">The sequence shown here is derived from an EMBL/GenBank/DDBJ whole genome shotgun (WGS) entry which is preliminary data.</text>
</comment>
<accession>A0A8J4U9P8</accession>
<evidence type="ECO:0000313" key="2">
    <source>
        <dbReference type="EMBL" id="KAF5893589.1"/>
    </source>
</evidence>
<organism evidence="2 3">
    <name type="scientific">Clarias magur</name>
    <name type="common">Asian catfish</name>
    <name type="synonym">Macropteronotus magur</name>
    <dbReference type="NCBI Taxonomy" id="1594786"/>
    <lineage>
        <taxon>Eukaryota</taxon>
        <taxon>Metazoa</taxon>
        <taxon>Chordata</taxon>
        <taxon>Craniata</taxon>
        <taxon>Vertebrata</taxon>
        <taxon>Euteleostomi</taxon>
        <taxon>Actinopterygii</taxon>
        <taxon>Neopterygii</taxon>
        <taxon>Teleostei</taxon>
        <taxon>Ostariophysi</taxon>
        <taxon>Siluriformes</taxon>
        <taxon>Clariidae</taxon>
        <taxon>Clarias</taxon>
    </lineage>
</organism>
<keyword evidence="3" id="KW-1185">Reference proteome</keyword>
<proteinExistence type="predicted"/>